<dbReference type="EMBL" id="BAAAPY010000001">
    <property type="protein sequence ID" value="GAA2068327.1"/>
    <property type="molecule type" value="Genomic_DNA"/>
</dbReference>
<evidence type="ECO:0000313" key="1">
    <source>
        <dbReference type="EMBL" id="GAA2068327.1"/>
    </source>
</evidence>
<sequence length="247" mass="26612">MLRIEWSVRTGPEGGTSAGTEQVAPGGKLVVARRMTLPPARPVLVERLDGSVYVFVALPYVSDPALVITATDGQPVLYRGQRANGAVVELVAPRGPASSPEPGQRVSVTQPGTRVDLRFPDLTVSVTIDFDRPQAAPAGSGTEQLGVTALEGDDLWLVGALAVALSPEHGVVAHGDLKAAFARWRGVPEPSAGTFDRTIMRPALEQRGIELPGPRLNKIVYLVEWSRRTSEFPERILDDVRSRLRRS</sequence>
<evidence type="ECO:0008006" key="3">
    <source>
        <dbReference type="Google" id="ProtNLM"/>
    </source>
</evidence>
<comment type="caution">
    <text evidence="1">The sequence shown here is derived from an EMBL/GenBank/DDBJ whole genome shotgun (WGS) entry which is preliminary data.</text>
</comment>
<evidence type="ECO:0000313" key="2">
    <source>
        <dbReference type="Proteomes" id="UP001501480"/>
    </source>
</evidence>
<dbReference type="RefSeq" id="WP_344322814.1">
    <property type="nucleotide sequence ID" value="NZ_BAAAPY010000001.1"/>
</dbReference>
<protein>
    <recommendedName>
        <fullName evidence="3">DUF4384 domain-containing protein</fullName>
    </recommendedName>
</protein>
<name>A0ABN2VTI5_9ACTN</name>
<accession>A0ABN2VTI5</accession>
<keyword evidence="2" id="KW-1185">Reference proteome</keyword>
<proteinExistence type="predicted"/>
<reference evidence="1 2" key="1">
    <citation type="journal article" date="2019" name="Int. J. Syst. Evol. Microbiol.">
        <title>The Global Catalogue of Microorganisms (GCM) 10K type strain sequencing project: providing services to taxonomists for standard genome sequencing and annotation.</title>
        <authorList>
            <consortium name="The Broad Institute Genomics Platform"/>
            <consortium name="The Broad Institute Genome Sequencing Center for Infectious Disease"/>
            <person name="Wu L."/>
            <person name="Ma J."/>
        </authorList>
    </citation>
    <scope>NUCLEOTIDE SEQUENCE [LARGE SCALE GENOMIC DNA]</scope>
    <source>
        <strain evidence="1 2">JCM 15749</strain>
    </source>
</reference>
<gene>
    <name evidence="1" type="ORF">GCM10009821_00060</name>
</gene>
<organism evidence="1 2">
    <name type="scientific">Aeromicrobium halocynthiae</name>
    <dbReference type="NCBI Taxonomy" id="560557"/>
    <lineage>
        <taxon>Bacteria</taxon>
        <taxon>Bacillati</taxon>
        <taxon>Actinomycetota</taxon>
        <taxon>Actinomycetes</taxon>
        <taxon>Propionibacteriales</taxon>
        <taxon>Nocardioidaceae</taxon>
        <taxon>Aeromicrobium</taxon>
    </lineage>
</organism>
<dbReference type="Proteomes" id="UP001501480">
    <property type="component" value="Unassembled WGS sequence"/>
</dbReference>